<dbReference type="InterPro" id="IPR037523">
    <property type="entry name" value="VOC_core"/>
</dbReference>
<dbReference type="PANTHER" id="PTHR35908">
    <property type="entry name" value="HYPOTHETICAL FUSION PROTEIN"/>
    <property type="match status" value="1"/>
</dbReference>
<dbReference type="InterPro" id="IPR041581">
    <property type="entry name" value="Glyoxalase_6"/>
</dbReference>
<name>A0ABV5I5L7_9ACTN</name>
<evidence type="ECO:0000313" key="2">
    <source>
        <dbReference type="EMBL" id="MFB9199832.1"/>
    </source>
</evidence>
<sequence>MTTTISSIVIDCADPVALAGFYAKATGWQVADADPDYASVTGGPVQLSFQRIEGYQGPGWPDGGAKHLHLDLTVPDVEEARKALVALGATVPDLQPGGDEWTVVLDPEGHPFCVMAAG</sequence>
<comment type="caution">
    <text evidence="2">The sequence shown here is derived from an EMBL/GenBank/DDBJ whole genome shotgun (WGS) entry which is preliminary data.</text>
</comment>
<evidence type="ECO:0000259" key="1">
    <source>
        <dbReference type="PROSITE" id="PS51819"/>
    </source>
</evidence>
<dbReference type="RefSeq" id="WP_189645498.1">
    <property type="nucleotide sequence ID" value="NZ_BMRC01000001.1"/>
</dbReference>
<dbReference type="EMBL" id="JBHMEI010000001">
    <property type="protein sequence ID" value="MFB9199832.1"/>
    <property type="molecule type" value="Genomic_DNA"/>
</dbReference>
<dbReference type="PROSITE" id="PS51819">
    <property type="entry name" value="VOC"/>
    <property type="match status" value="1"/>
</dbReference>
<organism evidence="2 3">
    <name type="scientific">Nonomuraea spiralis</name>
    <dbReference type="NCBI Taxonomy" id="46182"/>
    <lineage>
        <taxon>Bacteria</taxon>
        <taxon>Bacillati</taxon>
        <taxon>Actinomycetota</taxon>
        <taxon>Actinomycetes</taxon>
        <taxon>Streptosporangiales</taxon>
        <taxon>Streptosporangiaceae</taxon>
        <taxon>Nonomuraea</taxon>
    </lineage>
</organism>
<keyword evidence="3" id="KW-1185">Reference proteome</keyword>
<dbReference type="Pfam" id="PF18029">
    <property type="entry name" value="Glyoxalase_6"/>
    <property type="match status" value="1"/>
</dbReference>
<dbReference type="SUPFAM" id="SSF54593">
    <property type="entry name" value="Glyoxalase/Bleomycin resistance protein/Dihydroxybiphenyl dioxygenase"/>
    <property type="match status" value="1"/>
</dbReference>
<feature type="domain" description="VOC" evidence="1">
    <location>
        <begin position="4"/>
        <end position="117"/>
    </location>
</feature>
<dbReference type="Proteomes" id="UP001589647">
    <property type="component" value="Unassembled WGS sequence"/>
</dbReference>
<gene>
    <name evidence="2" type="ORF">ACFFV7_01400</name>
</gene>
<dbReference type="InterPro" id="IPR029068">
    <property type="entry name" value="Glyas_Bleomycin-R_OHBP_Dase"/>
</dbReference>
<dbReference type="PANTHER" id="PTHR35908:SF1">
    <property type="entry name" value="CONSERVED PROTEIN"/>
    <property type="match status" value="1"/>
</dbReference>
<dbReference type="CDD" id="cd06587">
    <property type="entry name" value="VOC"/>
    <property type="match status" value="1"/>
</dbReference>
<dbReference type="Gene3D" id="3.10.180.10">
    <property type="entry name" value="2,3-Dihydroxybiphenyl 1,2-Dioxygenase, domain 1"/>
    <property type="match status" value="1"/>
</dbReference>
<reference evidence="2 3" key="1">
    <citation type="submission" date="2024-09" db="EMBL/GenBank/DDBJ databases">
        <authorList>
            <person name="Sun Q."/>
            <person name="Mori K."/>
        </authorList>
    </citation>
    <scope>NUCLEOTIDE SEQUENCE [LARGE SCALE GENOMIC DNA]</scope>
    <source>
        <strain evidence="2 3">CCM 3426</strain>
    </source>
</reference>
<accession>A0ABV5I5L7</accession>
<evidence type="ECO:0000313" key="3">
    <source>
        <dbReference type="Proteomes" id="UP001589647"/>
    </source>
</evidence>
<proteinExistence type="predicted"/>
<protein>
    <submittedName>
        <fullName evidence="2">VOC family protein</fullName>
    </submittedName>
</protein>